<organism evidence="21 22">
    <name type="scientific">Hippocampus comes</name>
    <name type="common">Tiger tail seahorse</name>
    <dbReference type="NCBI Taxonomy" id="109280"/>
    <lineage>
        <taxon>Eukaryota</taxon>
        <taxon>Metazoa</taxon>
        <taxon>Chordata</taxon>
        <taxon>Craniata</taxon>
        <taxon>Vertebrata</taxon>
        <taxon>Euteleostomi</taxon>
        <taxon>Actinopterygii</taxon>
        <taxon>Neopterygii</taxon>
        <taxon>Teleostei</taxon>
        <taxon>Neoteleostei</taxon>
        <taxon>Acanthomorphata</taxon>
        <taxon>Syngnathiaria</taxon>
        <taxon>Syngnathiformes</taxon>
        <taxon>Syngnathoidei</taxon>
        <taxon>Syngnathidae</taxon>
        <taxon>Hippocampus</taxon>
    </lineage>
</organism>
<dbReference type="PANTHER" id="PTHR23023">
    <property type="entry name" value="DIMETHYLANILINE MONOOXYGENASE"/>
    <property type="match status" value="1"/>
</dbReference>
<dbReference type="Ensembl" id="ENSHCOT00000021840.1">
    <property type="protein sequence ID" value="ENSHCOP00000014280.1"/>
    <property type="gene ID" value="ENSHCOG00000017816.1"/>
</dbReference>
<evidence type="ECO:0000313" key="21">
    <source>
        <dbReference type="Ensembl" id="ENSHCOP00000014280.1"/>
    </source>
</evidence>
<evidence type="ECO:0000256" key="20">
    <source>
        <dbReference type="SAM" id="Phobius"/>
    </source>
</evidence>
<evidence type="ECO:0000256" key="1">
    <source>
        <dbReference type="ARBA" id="ARBA00001974"/>
    </source>
</evidence>
<evidence type="ECO:0000256" key="4">
    <source>
        <dbReference type="ARBA" id="ARBA00022630"/>
    </source>
</evidence>
<dbReference type="STRING" id="109280.ENSHCOP00000014280"/>
<comment type="function">
    <text evidence="13">Broad spectrum monooxygenase that catalyzes the oxygenation of a wide variety of nitrogen- and sulfur-containing compounds including xenobiotics. Catalyzes the S-oxygenation of hypotaurine to produce taurine, an organic osmolyte involved in cell volume regulation as well as a variety of cytoprotective and developmental processes. In vitro, catalyzes the N-oxygenation of trimethylamine (TMA) to produce trimethylamine N-oxide (TMAO) and could therefore participate to the detoxification of this compound that is generated by the action of gut microbiota from dietary precursors such as choline, choline containing compounds, betaine or L-carnitine.</text>
</comment>
<evidence type="ECO:0000256" key="2">
    <source>
        <dbReference type="ARBA" id="ARBA00004389"/>
    </source>
</evidence>
<evidence type="ECO:0000256" key="8">
    <source>
        <dbReference type="ARBA" id="ARBA00022857"/>
    </source>
</evidence>
<keyword evidence="10 18" id="KW-0560">Oxidoreductase</keyword>
<dbReference type="Pfam" id="PF00743">
    <property type="entry name" value="FMO-like"/>
    <property type="match status" value="2"/>
</dbReference>
<evidence type="ECO:0000256" key="18">
    <source>
        <dbReference type="PIRNR" id="PIRNR000332"/>
    </source>
</evidence>
<evidence type="ECO:0000256" key="13">
    <source>
        <dbReference type="ARBA" id="ARBA00045957"/>
    </source>
</evidence>
<evidence type="ECO:0000256" key="15">
    <source>
        <dbReference type="ARBA" id="ARBA00048041"/>
    </source>
</evidence>
<dbReference type="GO" id="GO:0050661">
    <property type="term" value="F:NADP binding"/>
    <property type="evidence" value="ECO:0007669"/>
    <property type="project" value="InterPro"/>
</dbReference>
<dbReference type="SUPFAM" id="SSF51905">
    <property type="entry name" value="FAD/NAD(P)-binding domain"/>
    <property type="match status" value="1"/>
</dbReference>
<evidence type="ECO:0000256" key="5">
    <source>
        <dbReference type="ARBA" id="ARBA00022692"/>
    </source>
</evidence>
<dbReference type="EC" id="1.-.-.-" evidence="19"/>
<comment type="catalytic activity">
    <reaction evidence="15">
        <text>hypotaurine + NADPH + O2 + H(+) = taurine + NADP(+) + H2O</text>
        <dbReference type="Rhea" id="RHEA:69819"/>
        <dbReference type="ChEBI" id="CHEBI:15377"/>
        <dbReference type="ChEBI" id="CHEBI:15378"/>
        <dbReference type="ChEBI" id="CHEBI:15379"/>
        <dbReference type="ChEBI" id="CHEBI:57783"/>
        <dbReference type="ChEBI" id="CHEBI:57853"/>
        <dbReference type="ChEBI" id="CHEBI:58349"/>
        <dbReference type="ChEBI" id="CHEBI:507393"/>
        <dbReference type="EC" id="1.14.13.8"/>
    </reaction>
    <physiologicalReaction direction="left-to-right" evidence="15">
        <dbReference type="Rhea" id="RHEA:69820"/>
    </physiologicalReaction>
</comment>
<evidence type="ECO:0000256" key="12">
    <source>
        <dbReference type="ARBA" id="ARBA00023136"/>
    </source>
</evidence>
<dbReference type="Gene3D" id="3.50.50.60">
    <property type="entry name" value="FAD/NAD(P)-binding domain"/>
    <property type="match status" value="2"/>
</dbReference>
<comment type="similarity">
    <text evidence="3 18 19">Belongs to the FMO family.</text>
</comment>
<dbReference type="GO" id="GO:0050660">
    <property type="term" value="F:flavin adenine dinucleotide binding"/>
    <property type="evidence" value="ECO:0007669"/>
    <property type="project" value="InterPro"/>
</dbReference>
<dbReference type="Proteomes" id="UP000264820">
    <property type="component" value="Unplaced"/>
</dbReference>
<evidence type="ECO:0000256" key="17">
    <source>
        <dbReference type="ARBA" id="ARBA00049443"/>
    </source>
</evidence>
<evidence type="ECO:0000256" key="11">
    <source>
        <dbReference type="ARBA" id="ARBA00023033"/>
    </source>
</evidence>
<keyword evidence="5 20" id="KW-0812">Transmembrane</keyword>
<dbReference type="InterPro" id="IPR050346">
    <property type="entry name" value="FMO-like"/>
</dbReference>
<feature type="transmembrane region" description="Helical" evidence="20">
    <location>
        <begin position="495"/>
        <end position="516"/>
    </location>
</feature>
<comment type="subcellular location">
    <subcellularLocation>
        <location evidence="2">Endoplasmic reticulum membrane</location>
        <topology evidence="2">Single-pass membrane protein</topology>
    </subcellularLocation>
</comment>
<comment type="catalytic activity">
    <reaction evidence="17">
        <text>N,N-dimethylaniline + NADPH + O2 + H(+) = N,N-dimethylaniline N-oxide + NADP(+) + H2O</text>
        <dbReference type="Rhea" id="RHEA:24468"/>
        <dbReference type="ChEBI" id="CHEBI:15377"/>
        <dbReference type="ChEBI" id="CHEBI:15378"/>
        <dbReference type="ChEBI" id="CHEBI:15379"/>
        <dbReference type="ChEBI" id="CHEBI:16269"/>
        <dbReference type="ChEBI" id="CHEBI:17735"/>
        <dbReference type="ChEBI" id="CHEBI:57783"/>
        <dbReference type="ChEBI" id="CHEBI:58349"/>
        <dbReference type="EC" id="1.14.13.8"/>
    </reaction>
    <physiologicalReaction direction="left-to-right" evidence="17">
        <dbReference type="Rhea" id="RHEA:24469"/>
    </physiologicalReaction>
</comment>
<reference evidence="21" key="2">
    <citation type="submission" date="2025-09" db="UniProtKB">
        <authorList>
            <consortium name="Ensembl"/>
        </authorList>
    </citation>
    <scope>IDENTIFICATION</scope>
</reference>
<keyword evidence="4 18" id="KW-0285">Flavoprotein</keyword>
<dbReference type="GeneTree" id="ENSGT00940000160836"/>
<evidence type="ECO:0000256" key="14">
    <source>
        <dbReference type="ARBA" id="ARBA00047338"/>
    </source>
</evidence>
<dbReference type="PIRSF" id="PIRSF000332">
    <property type="entry name" value="FMO"/>
    <property type="match status" value="1"/>
</dbReference>
<evidence type="ECO:0000256" key="9">
    <source>
        <dbReference type="ARBA" id="ARBA00022989"/>
    </source>
</evidence>
<dbReference type="GO" id="GO:0047822">
    <property type="term" value="F:hypotaurine monooxygenase activity"/>
    <property type="evidence" value="ECO:0007669"/>
    <property type="project" value="RHEA"/>
</dbReference>
<evidence type="ECO:0000256" key="3">
    <source>
        <dbReference type="ARBA" id="ARBA00009183"/>
    </source>
</evidence>
<evidence type="ECO:0000256" key="7">
    <source>
        <dbReference type="ARBA" id="ARBA00022827"/>
    </source>
</evidence>
<evidence type="ECO:0000256" key="19">
    <source>
        <dbReference type="RuleBase" id="RU361177"/>
    </source>
</evidence>
<keyword evidence="7 18" id="KW-0274">FAD</keyword>
<name>A0A3Q3DK94_HIPCM</name>
<keyword evidence="22" id="KW-1185">Reference proteome</keyword>
<protein>
    <recommendedName>
        <fullName evidence="19">Flavin-containing monooxygenase</fullName>
        <ecNumber evidence="19">1.-.-.-</ecNumber>
    </recommendedName>
</protein>
<keyword evidence="6 18" id="KW-0256">Endoplasmic reticulum</keyword>
<proteinExistence type="inferred from homology"/>
<sequence length="518" mass="57468">MVQKVAVIGAGMSGLTSIKSCLEEGLEPTCFESGPDIGGLWRFKEEPEPGRANIVCVFFKFNPNSSKFAFIFAYGCLKTAVVSIRQTADYADTGQWVVETEGRDGRQESEIFDAVMVCAGLFNTPNLPLKDFPGIESFTGKYFHSREYQNAEDMRGKRVVVIGIGSSGGDIAVEISQVAKQVYLCSRSGAWVVSRVGPRGLPVDMMYSSRMDQMLKSLFPSQSSRTIEKMLNNVFDHELYGLKPQHSISEKNTVVSDALPARIISGRIQLKKNIKEFRGSTLVFDDGSAVDQVDVVVFATGYKYSFPFLPPNLQEMSGYHLCLYKHVFPPRLSKPTLAMVGLIFGQGSQSPLAEMQARWATRVFKGLARLPTKEMMLDKIATLTGTMHQRYKKNSKDHCPLYTCYEGTPIQVNSVSYLDSVASQIGVKPNMALLLLKDPRLVLFGPFTSYQYRLSGPGRWAGARQAIFSQWDRVVRPFNKKVDPKALKIRMVPKAPSSVVGMVLFSSAALLCGSFYNT</sequence>
<dbReference type="GO" id="GO:0004499">
    <property type="term" value="F:N,N-dimethylaniline monooxygenase activity"/>
    <property type="evidence" value="ECO:0007669"/>
    <property type="project" value="UniProtKB-UniRule"/>
</dbReference>
<dbReference type="InterPro" id="IPR020946">
    <property type="entry name" value="Flavin_mOase-like"/>
</dbReference>
<keyword evidence="11 18" id="KW-0503">Monooxygenase</keyword>
<keyword evidence="9 20" id="KW-1133">Transmembrane helix</keyword>
<evidence type="ECO:0000256" key="6">
    <source>
        <dbReference type="ARBA" id="ARBA00022824"/>
    </source>
</evidence>
<comment type="catalytic activity">
    <reaction evidence="14">
        <text>hypotaurine + NADH + O2 + H(+) = taurine + NAD(+) + H2O</text>
        <dbReference type="Rhea" id="RHEA:74111"/>
        <dbReference type="ChEBI" id="CHEBI:15377"/>
        <dbReference type="ChEBI" id="CHEBI:15378"/>
        <dbReference type="ChEBI" id="CHEBI:15379"/>
        <dbReference type="ChEBI" id="CHEBI:57540"/>
        <dbReference type="ChEBI" id="CHEBI:57853"/>
        <dbReference type="ChEBI" id="CHEBI:57945"/>
        <dbReference type="ChEBI" id="CHEBI:507393"/>
        <dbReference type="EC" id="1.14.13.8"/>
    </reaction>
    <physiologicalReaction direction="left-to-right" evidence="14">
        <dbReference type="Rhea" id="RHEA:74112"/>
    </physiologicalReaction>
</comment>
<dbReference type="AlphaFoldDB" id="A0A3Q3DK94"/>
<evidence type="ECO:0000256" key="16">
    <source>
        <dbReference type="ARBA" id="ARBA00048088"/>
    </source>
</evidence>
<comment type="cofactor">
    <cofactor evidence="1 18 19">
        <name>FAD</name>
        <dbReference type="ChEBI" id="CHEBI:57692"/>
    </cofactor>
</comment>
<dbReference type="FunFam" id="3.50.50.60:FF:000159">
    <property type="entry name" value="Dimethylaniline monooxygenase [N-oxide-forming]"/>
    <property type="match status" value="1"/>
</dbReference>
<dbReference type="GO" id="GO:0005789">
    <property type="term" value="C:endoplasmic reticulum membrane"/>
    <property type="evidence" value="ECO:0007669"/>
    <property type="project" value="UniProtKB-SubCell"/>
</dbReference>
<reference evidence="21" key="1">
    <citation type="submission" date="2025-08" db="UniProtKB">
        <authorList>
            <consortium name="Ensembl"/>
        </authorList>
    </citation>
    <scope>IDENTIFICATION</scope>
</reference>
<dbReference type="InterPro" id="IPR000960">
    <property type="entry name" value="Flavin_mOase"/>
</dbReference>
<keyword evidence="12 18" id="KW-0472">Membrane</keyword>
<comment type="catalytic activity">
    <reaction evidence="16">
        <text>trimethylamine + NADPH + O2 = trimethylamine N-oxide + NADP(+) + H2O</text>
        <dbReference type="Rhea" id="RHEA:31979"/>
        <dbReference type="ChEBI" id="CHEBI:15377"/>
        <dbReference type="ChEBI" id="CHEBI:15379"/>
        <dbReference type="ChEBI" id="CHEBI:15724"/>
        <dbReference type="ChEBI" id="CHEBI:57783"/>
        <dbReference type="ChEBI" id="CHEBI:58349"/>
        <dbReference type="ChEBI" id="CHEBI:58389"/>
        <dbReference type="EC" id="1.14.13.148"/>
    </reaction>
    <physiologicalReaction direction="left-to-right" evidence="16">
        <dbReference type="Rhea" id="RHEA:31980"/>
    </physiologicalReaction>
</comment>
<dbReference type="PRINTS" id="PR00370">
    <property type="entry name" value="FMOXYGENASE"/>
</dbReference>
<dbReference type="GO" id="GO:0034899">
    <property type="term" value="F:trimethylamine monooxygenase activity"/>
    <property type="evidence" value="ECO:0007669"/>
    <property type="project" value="UniProtKB-EC"/>
</dbReference>
<evidence type="ECO:0000313" key="22">
    <source>
        <dbReference type="Proteomes" id="UP000264820"/>
    </source>
</evidence>
<accession>A0A3Q3DK94</accession>
<keyword evidence="8 18" id="KW-0521">NADP</keyword>
<evidence type="ECO:0000256" key="10">
    <source>
        <dbReference type="ARBA" id="ARBA00023002"/>
    </source>
</evidence>
<dbReference type="InterPro" id="IPR036188">
    <property type="entry name" value="FAD/NAD-bd_sf"/>
</dbReference>